<keyword evidence="1" id="KW-0812">Transmembrane</keyword>
<feature type="transmembrane region" description="Helical" evidence="1">
    <location>
        <begin position="96"/>
        <end position="114"/>
    </location>
</feature>
<keyword evidence="3" id="KW-1185">Reference proteome</keyword>
<feature type="transmembrane region" description="Helical" evidence="1">
    <location>
        <begin position="177"/>
        <end position="198"/>
    </location>
</feature>
<feature type="transmembrane region" description="Helical" evidence="1">
    <location>
        <begin position="204"/>
        <end position="223"/>
    </location>
</feature>
<feature type="transmembrane region" description="Helical" evidence="1">
    <location>
        <begin position="134"/>
        <end position="156"/>
    </location>
</feature>
<name>A0A975G8V1_9BACT</name>
<accession>A0A975G8V1</accession>
<evidence type="ECO:0000313" key="3">
    <source>
        <dbReference type="Proteomes" id="UP000676169"/>
    </source>
</evidence>
<reference evidence="2" key="1">
    <citation type="submission" date="2021-04" db="EMBL/GenBank/DDBJ databases">
        <title>Luteolibacter sp. 32A isolated from the skin of an Anderson's salamander (Ambystoma andersonii).</title>
        <authorList>
            <person name="Spergser J."/>
            <person name="Busse H.-J."/>
        </authorList>
    </citation>
    <scope>NUCLEOTIDE SEQUENCE</scope>
    <source>
        <strain evidence="2">32A</strain>
    </source>
</reference>
<keyword evidence="1" id="KW-0472">Membrane</keyword>
<dbReference type="EMBL" id="CP073100">
    <property type="protein sequence ID" value="QUE50891.1"/>
    <property type="molecule type" value="Genomic_DNA"/>
</dbReference>
<sequence>MSDSEAPVYSPWRAGWYAAKANLIPGLILQAAAIALLVAYYQSQTLREALGHVEQWKAAGGYAYSATSSAFFCGLLPWLFRMAIPSLRPRSPLSELIFGLVWWAVSGIIVDVFYTAQGRWWGTGTSVGVIAVKMLIDMGIYTPLWAAPANALLHLWKARGFPLKGRIFAPGWYRRIVLPNLLPNWMVWIPGVAVVYSLPPLLQLPVANLICCFWALLCISIAGETTEGP</sequence>
<dbReference type="AlphaFoldDB" id="A0A975G8V1"/>
<gene>
    <name evidence="2" type="ORF">KBB96_18775</name>
</gene>
<protein>
    <submittedName>
        <fullName evidence="2">Uncharacterized protein</fullName>
    </submittedName>
</protein>
<evidence type="ECO:0000313" key="2">
    <source>
        <dbReference type="EMBL" id="QUE50891.1"/>
    </source>
</evidence>
<organism evidence="2 3">
    <name type="scientific">Luteolibacter ambystomatis</name>
    <dbReference type="NCBI Taxonomy" id="2824561"/>
    <lineage>
        <taxon>Bacteria</taxon>
        <taxon>Pseudomonadati</taxon>
        <taxon>Verrucomicrobiota</taxon>
        <taxon>Verrucomicrobiia</taxon>
        <taxon>Verrucomicrobiales</taxon>
        <taxon>Verrucomicrobiaceae</taxon>
        <taxon>Luteolibacter</taxon>
    </lineage>
</organism>
<feature type="transmembrane region" description="Helical" evidence="1">
    <location>
        <begin position="21"/>
        <end position="41"/>
    </location>
</feature>
<dbReference type="RefSeq" id="WP_211631030.1">
    <property type="nucleotide sequence ID" value="NZ_CP073100.1"/>
</dbReference>
<feature type="transmembrane region" description="Helical" evidence="1">
    <location>
        <begin position="61"/>
        <end position="84"/>
    </location>
</feature>
<keyword evidence="1" id="KW-1133">Transmembrane helix</keyword>
<evidence type="ECO:0000256" key="1">
    <source>
        <dbReference type="SAM" id="Phobius"/>
    </source>
</evidence>
<proteinExistence type="predicted"/>
<dbReference type="KEGG" id="lamb:KBB96_18775"/>
<dbReference type="Proteomes" id="UP000676169">
    <property type="component" value="Chromosome"/>
</dbReference>